<dbReference type="AlphaFoldDB" id="A0A317QQ22"/>
<evidence type="ECO:0008006" key="4">
    <source>
        <dbReference type="Google" id="ProtNLM"/>
    </source>
</evidence>
<evidence type="ECO:0000313" key="2">
    <source>
        <dbReference type="EMBL" id="PWW25199.1"/>
    </source>
</evidence>
<feature type="compositionally biased region" description="Basic and acidic residues" evidence="1">
    <location>
        <begin position="70"/>
        <end position="80"/>
    </location>
</feature>
<dbReference type="InterPro" id="IPR036628">
    <property type="entry name" value="Clp_N_dom_sf"/>
</dbReference>
<evidence type="ECO:0000256" key="1">
    <source>
        <dbReference type="SAM" id="MobiDB-lite"/>
    </source>
</evidence>
<evidence type="ECO:0000313" key="3">
    <source>
        <dbReference type="Proteomes" id="UP000246661"/>
    </source>
</evidence>
<dbReference type="Gene3D" id="1.10.1780.10">
    <property type="entry name" value="Clp, N-terminal domain"/>
    <property type="match status" value="1"/>
</dbReference>
<proteinExistence type="predicted"/>
<sequence>MLLYDAPAAEALHVAADEARRLGATTYETGHVLLGLLRTADAVTATVTLDHPQLTEAAIRTALGAPSGRTQEDGDHEARSSRSTPEPSAEFRRAARQFTAKWRPLVRSRRLRPGLKLGTGELWLTVLEPGTASARALASLGVEPVDVRPLVLATIVPDGAPVPDWPEEVPAGGVRRLLDRLRGTGSAP</sequence>
<reference evidence="3" key="1">
    <citation type="submission" date="2018-05" db="EMBL/GenBank/DDBJ databases">
        <authorList>
            <person name="Klenk H.-P."/>
            <person name="Huntemann M."/>
            <person name="Clum A."/>
            <person name="Pillay M."/>
            <person name="Palaniappan K."/>
            <person name="Varghese N."/>
            <person name="Mikhailova N."/>
            <person name="Stamatis D."/>
            <person name="Reddy T."/>
            <person name="Daum C."/>
            <person name="Shapiro N."/>
            <person name="Ivanova N."/>
            <person name="Kyrpides N."/>
            <person name="Woyke T."/>
        </authorList>
    </citation>
    <scope>NUCLEOTIDE SEQUENCE [LARGE SCALE GENOMIC DNA]</scope>
    <source>
        <strain evidence="3">DSM 45417</strain>
    </source>
</reference>
<dbReference type="Proteomes" id="UP000246661">
    <property type="component" value="Unassembled WGS sequence"/>
</dbReference>
<organism evidence="2 3">
    <name type="scientific">Geodermatophilus normandii</name>
    <dbReference type="NCBI Taxonomy" id="1137989"/>
    <lineage>
        <taxon>Bacteria</taxon>
        <taxon>Bacillati</taxon>
        <taxon>Actinomycetota</taxon>
        <taxon>Actinomycetes</taxon>
        <taxon>Geodermatophilales</taxon>
        <taxon>Geodermatophilaceae</taxon>
        <taxon>Geodermatophilus</taxon>
    </lineage>
</organism>
<keyword evidence="3" id="KW-1185">Reference proteome</keyword>
<protein>
    <recommendedName>
        <fullName evidence="4">ClpA/ClpB-like protein</fullName>
    </recommendedName>
</protein>
<gene>
    <name evidence="2" type="ORF">JD79_04397</name>
</gene>
<feature type="region of interest" description="Disordered" evidence="1">
    <location>
        <begin position="62"/>
        <end position="93"/>
    </location>
</feature>
<dbReference type="EMBL" id="QGTX01000001">
    <property type="protein sequence ID" value="PWW25199.1"/>
    <property type="molecule type" value="Genomic_DNA"/>
</dbReference>
<name>A0A317QQ22_9ACTN</name>
<accession>A0A317QQ22</accession>
<comment type="caution">
    <text evidence="2">The sequence shown here is derived from an EMBL/GenBank/DDBJ whole genome shotgun (WGS) entry which is preliminary data.</text>
</comment>